<dbReference type="OrthoDB" id="147986at2157"/>
<dbReference type="AlphaFoldDB" id="A7IAI7"/>
<evidence type="ECO:0000313" key="1">
    <source>
        <dbReference type="EMBL" id="ABS56748.1"/>
    </source>
</evidence>
<gene>
    <name evidence="1" type="ordered locus">Mboo_2234</name>
</gene>
<dbReference type="GeneID" id="5410362"/>
<dbReference type="Proteomes" id="UP000002408">
    <property type="component" value="Chromosome"/>
</dbReference>
<dbReference type="KEGG" id="mbn:Mboo_2234"/>
<reference evidence="2" key="1">
    <citation type="journal article" date="2015" name="Microbiology">
        <title>Genome of Methanoregula boonei 6A8 reveals adaptations to oligotrophic peatland environments.</title>
        <authorList>
            <person name="Braeuer S."/>
            <person name="Cadillo-Quiroz H."/>
            <person name="Kyrpides N."/>
            <person name="Woyke T."/>
            <person name="Goodwin L."/>
            <person name="Detter C."/>
            <person name="Podell S."/>
            <person name="Yavitt J.B."/>
            <person name="Zinder S.H."/>
        </authorList>
    </citation>
    <scope>NUCLEOTIDE SEQUENCE [LARGE SCALE GENOMIC DNA]</scope>
    <source>
        <strain evidence="2">DSM 21154 / JCM 14090 / 6A8</strain>
    </source>
</reference>
<evidence type="ECO:0000313" key="2">
    <source>
        <dbReference type="Proteomes" id="UP000002408"/>
    </source>
</evidence>
<protein>
    <submittedName>
        <fullName evidence="1">Uncharacterized protein</fullName>
    </submittedName>
</protein>
<dbReference type="eggNOG" id="arCOG12708">
    <property type="taxonomic scope" value="Archaea"/>
</dbReference>
<keyword evidence="2" id="KW-1185">Reference proteome</keyword>
<sequence>MDGLHPELPGDECDIRIRDCFSVKYIQSAALFCRFGWAIESGYASTGTLSAEERLRHEAFVLNALFSTVAFLESSINELWSDAADDAFFFADKKGEALLRAVGEKWSNENYFDRTPLPAKYQKVLEIGNMHLFPDDDPDFSGIKDLIMIRNYLMHYRREWVIIHSGRQAGVPAETHAEKFEQLLKHRFAENPLAAKNLPFFPDRCLGHGCAEWAVTTSLSFTDRFFRELSLPASYEGIRDELVTR</sequence>
<name>A7IAI7_METB6</name>
<dbReference type="EMBL" id="CP000780">
    <property type="protein sequence ID" value="ABS56748.1"/>
    <property type="molecule type" value="Genomic_DNA"/>
</dbReference>
<dbReference type="HOGENOM" id="CLU_1249731_0_0_2"/>
<accession>A7IAI7</accession>
<dbReference type="RefSeq" id="WP_012107808.1">
    <property type="nucleotide sequence ID" value="NC_009712.1"/>
</dbReference>
<proteinExistence type="predicted"/>
<organism evidence="1 2">
    <name type="scientific">Methanoregula boonei (strain DSM 21154 / JCM 14090 / 6A8)</name>
    <dbReference type="NCBI Taxonomy" id="456442"/>
    <lineage>
        <taxon>Archaea</taxon>
        <taxon>Methanobacteriati</taxon>
        <taxon>Methanobacteriota</taxon>
        <taxon>Stenosarchaea group</taxon>
        <taxon>Methanomicrobia</taxon>
        <taxon>Methanomicrobiales</taxon>
        <taxon>Methanoregulaceae</taxon>
        <taxon>Methanoregula</taxon>
    </lineage>
</organism>